<dbReference type="EC" id="5.1.3.3" evidence="1"/>
<dbReference type="GO" id="GO:0004034">
    <property type="term" value="F:aldose 1-epimerase activity"/>
    <property type="evidence" value="ECO:0007669"/>
    <property type="project" value="UniProtKB-EC"/>
</dbReference>
<dbReference type="GO" id="GO:0030246">
    <property type="term" value="F:carbohydrate binding"/>
    <property type="evidence" value="ECO:0007669"/>
    <property type="project" value="InterPro"/>
</dbReference>
<dbReference type="InterPro" id="IPR011013">
    <property type="entry name" value="Gal_mutarotase_sf_dom"/>
</dbReference>
<reference evidence="1 2" key="1">
    <citation type="submission" date="2019-02" db="EMBL/GenBank/DDBJ databases">
        <title>Deep-cultivation of Planctomycetes and their phenomic and genomic characterization uncovers novel biology.</title>
        <authorList>
            <person name="Wiegand S."/>
            <person name="Jogler M."/>
            <person name="Boedeker C."/>
            <person name="Pinto D."/>
            <person name="Vollmers J."/>
            <person name="Rivas-Marin E."/>
            <person name="Kohn T."/>
            <person name="Peeters S.H."/>
            <person name="Heuer A."/>
            <person name="Rast P."/>
            <person name="Oberbeckmann S."/>
            <person name="Bunk B."/>
            <person name="Jeske O."/>
            <person name="Meyerdierks A."/>
            <person name="Storesund J.E."/>
            <person name="Kallscheuer N."/>
            <person name="Luecker S."/>
            <person name="Lage O.M."/>
            <person name="Pohl T."/>
            <person name="Merkel B.J."/>
            <person name="Hornburger P."/>
            <person name="Mueller R.-W."/>
            <person name="Bruemmer F."/>
            <person name="Labrenz M."/>
            <person name="Spormann A.M."/>
            <person name="Op Den Camp H."/>
            <person name="Overmann J."/>
            <person name="Amann R."/>
            <person name="Jetten M.S.M."/>
            <person name="Mascher T."/>
            <person name="Medema M.H."/>
            <person name="Devos D.P."/>
            <person name="Kaster A.-K."/>
            <person name="Ovreas L."/>
            <person name="Rohde M."/>
            <person name="Galperin M.Y."/>
            <person name="Jogler C."/>
        </authorList>
    </citation>
    <scope>NUCLEOTIDE SEQUENCE [LARGE SCALE GENOMIC DNA]</scope>
    <source>
        <strain evidence="1 2">Pla123a</strain>
    </source>
</reference>
<keyword evidence="2" id="KW-1185">Reference proteome</keyword>
<dbReference type="OrthoDB" id="9795355at2"/>
<evidence type="ECO:0000313" key="1">
    <source>
        <dbReference type="EMBL" id="TWT73460.1"/>
    </source>
</evidence>
<dbReference type="AlphaFoldDB" id="A0A5C5YDM9"/>
<dbReference type="CDD" id="cd01081">
    <property type="entry name" value="Aldose_epim"/>
    <property type="match status" value="1"/>
</dbReference>
<dbReference type="InterPro" id="IPR008183">
    <property type="entry name" value="Aldose_1/G6P_1-epimerase"/>
</dbReference>
<dbReference type="RefSeq" id="WP_146589815.1">
    <property type="nucleotide sequence ID" value="NZ_SJPO01000010.1"/>
</dbReference>
<gene>
    <name evidence="1" type="primary">galM</name>
    <name evidence="1" type="ORF">Pla123a_37950</name>
</gene>
<dbReference type="GO" id="GO:0005975">
    <property type="term" value="P:carbohydrate metabolic process"/>
    <property type="evidence" value="ECO:0007669"/>
    <property type="project" value="InterPro"/>
</dbReference>
<organism evidence="1 2">
    <name type="scientific">Posidoniimonas polymericola</name>
    <dbReference type="NCBI Taxonomy" id="2528002"/>
    <lineage>
        <taxon>Bacteria</taxon>
        <taxon>Pseudomonadati</taxon>
        <taxon>Planctomycetota</taxon>
        <taxon>Planctomycetia</taxon>
        <taxon>Pirellulales</taxon>
        <taxon>Lacipirellulaceae</taxon>
        <taxon>Posidoniimonas</taxon>
    </lineage>
</organism>
<accession>A0A5C5YDM9</accession>
<dbReference type="Gene3D" id="2.70.98.10">
    <property type="match status" value="1"/>
</dbReference>
<comment type="caution">
    <text evidence="1">The sequence shown here is derived from an EMBL/GenBank/DDBJ whole genome shotgun (WGS) entry which is preliminary data.</text>
</comment>
<dbReference type="Pfam" id="PF01263">
    <property type="entry name" value="Aldose_epim"/>
    <property type="match status" value="1"/>
</dbReference>
<dbReference type="InterPro" id="IPR014718">
    <property type="entry name" value="GH-type_carb-bd"/>
</dbReference>
<protein>
    <submittedName>
        <fullName evidence="1">Aldose 1-epimerase</fullName>
        <ecNumber evidence="1">5.1.3.3</ecNumber>
    </submittedName>
</protein>
<evidence type="ECO:0000313" key="2">
    <source>
        <dbReference type="Proteomes" id="UP000318478"/>
    </source>
</evidence>
<proteinExistence type="predicted"/>
<keyword evidence="1" id="KW-0413">Isomerase</keyword>
<name>A0A5C5YDM9_9BACT</name>
<dbReference type="EMBL" id="SJPO01000010">
    <property type="protein sequence ID" value="TWT73460.1"/>
    <property type="molecule type" value="Genomic_DNA"/>
</dbReference>
<sequence>MTAQIAVLEHKESGARAQVLVSQGFNCFDWVAAVGDAKLPLLYAPEGFASGDHRPTSGGTPLLFPFPGRIEEGRYSFGGKDYELPAGDAFGNAIHGFVFNKPWRIVDQSESSVTAEFVGSQDAPETLDLWPSDYAIQAAYRLEADQLVLEVTCSNPGDSDLPYGLATHAYFSLPLDPGGDPEATVLHAPVDREWAMHDMIPTGDSEQNPVVDGLAAGMPLAGQQLDQPFRLAPSSSGEVVTSLKGGGVTLEQTCSDDFRCYVVYTPGHREAVCIEPYTCVPSPFGSEQRGVDTNLKILAPGESHSYTVTLHARAN</sequence>
<dbReference type="Proteomes" id="UP000318478">
    <property type="component" value="Unassembled WGS sequence"/>
</dbReference>
<dbReference type="SUPFAM" id="SSF74650">
    <property type="entry name" value="Galactose mutarotase-like"/>
    <property type="match status" value="1"/>
</dbReference>